<sequence>MTTKTPQSIDVNQPNYRVYSHAGEWIQGPILCPRTGNFEKVLVTLRTNTLRTSFTYNSNNNYRHGKKIQNLAEKLATKYHAHIDPCHFMKFSNIPIGVGLGSSTSDLVAFTFAYLHELGVRLTHLQTYQMATEYEGYSDPLYDSRTFLFNSKSKKELYSLPSIGKKYKAALTFSKQVREIVTDELQFNYTQEDIEKFKMIEAAFRRGITTANFKMIFAAADASAVQNQHHMSLDDYDEIKDICSRYAMGFSISHSGSAIVIHAEDQNLALVRKVLAGEGYESKKITISL</sequence>
<dbReference type="OrthoDB" id="9769523at2"/>
<dbReference type="RefSeq" id="WP_100257367.1">
    <property type="nucleotide sequence ID" value="NZ_CP011797.1"/>
</dbReference>
<dbReference type="InterPro" id="IPR006204">
    <property type="entry name" value="GHMP_kinase_N_dom"/>
</dbReference>
<dbReference type="GO" id="GO:0016301">
    <property type="term" value="F:kinase activity"/>
    <property type="evidence" value="ECO:0007669"/>
    <property type="project" value="UniProtKB-KW"/>
</dbReference>
<feature type="domain" description="GHMP kinase N-terminal" evidence="2">
    <location>
        <begin position="70"/>
        <end position="137"/>
    </location>
</feature>
<dbReference type="InterPro" id="IPR014721">
    <property type="entry name" value="Ribsml_uS5_D2-typ_fold_subgr"/>
</dbReference>
<evidence type="ECO:0000313" key="3">
    <source>
        <dbReference type="EMBL" id="ATX77084.1"/>
    </source>
</evidence>
<keyword evidence="1 3" id="KW-0808">Transferase</keyword>
<proteinExistence type="predicted"/>
<reference evidence="3 4" key="1">
    <citation type="journal article" date="2017" name="Environ. Microbiol.">
        <title>Genomic and physiological analyses of 'Reinekea forsetii' reveal a versatile opportunistic lifestyle during spring algae blooms.</title>
        <authorList>
            <person name="Avci B."/>
            <person name="Hahnke R.L."/>
            <person name="Chafee M."/>
            <person name="Fischer T."/>
            <person name="Gruber-Vodicka H."/>
            <person name="Tegetmeyer H.E."/>
            <person name="Harder J."/>
            <person name="Fuchs B.M."/>
            <person name="Amann R.I."/>
            <person name="Teeling H."/>
        </authorList>
    </citation>
    <scope>NUCLEOTIDE SEQUENCE [LARGE SCALE GENOMIC DNA]</scope>
    <source>
        <strain evidence="3 4">Hel1_31_D35</strain>
    </source>
</reference>
<dbReference type="SUPFAM" id="SSF54211">
    <property type="entry name" value="Ribosomal protein S5 domain 2-like"/>
    <property type="match status" value="1"/>
</dbReference>
<accession>A0A2K8KUV2</accession>
<evidence type="ECO:0000259" key="2">
    <source>
        <dbReference type="Pfam" id="PF00288"/>
    </source>
</evidence>
<dbReference type="Proteomes" id="UP000229757">
    <property type="component" value="Chromosome"/>
</dbReference>
<dbReference type="Pfam" id="PF00288">
    <property type="entry name" value="GHMP_kinases_N"/>
    <property type="match status" value="1"/>
</dbReference>
<name>A0A2K8KUV2_9GAMM</name>
<dbReference type="InterPro" id="IPR020568">
    <property type="entry name" value="Ribosomal_Su5_D2-typ_SF"/>
</dbReference>
<protein>
    <submittedName>
        <fullName evidence="3">GHMP kinase</fullName>
    </submittedName>
</protein>
<dbReference type="EMBL" id="CP011797">
    <property type="protein sequence ID" value="ATX77084.1"/>
    <property type="molecule type" value="Genomic_DNA"/>
</dbReference>
<dbReference type="KEGG" id="rfo:REIFOR_01947"/>
<evidence type="ECO:0000313" key="4">
    <source>
        <dbReference type="Proteomes" id="UP000229757"/>
    </source>
</evidence>
<gene>
    <name evidence="3" type="ORF">REIFOR_01947</name>
</gene>
<evidence type="ECO:0000256" key="1">
    <source>
        <dbReference type="ARBA" id="ARBA00022777"/>
    </source>
</evidence>
<keyword evidence="1 3" id="KW-0418">Kinase</keyword>
<dbReference type="Gene3D" id="3.30.230.10">
    <property type="match status" value="1"/>
</dbReference>
<organism evidence="3 4">
    <name type="scientific">Reinekea forsetii</name>
    <dbReference type="NCBI Taxonomy" id="1336806"/>
    <lineage>
        <taxon>Bacteria</taxon>
        <taxon>Pseudomonadati</taxon>
        <taxon>Pseudomonadota</taxon>
        <taxon>Gammaproteobacteria</taxon>
        <taxon>Oceanospirillales</taxon>
        <taxon>Saccharospirillaceae</taxon>
        <taxon>Reinekea</taxon>
    </lineage>
</organism>
<dbReference type="AlphaFoldDB" id="A0A2K8KUV2"/>
<dbReference type="GO" id="GO:0005524">
    <property type="term" value="F:ATP binding"/>
    <property type="evidence" value="ECO:0007669"/>
    <property type="project" value="InterPro"/>
</dbReference>
<keyword evidence="4" id="KW-1185">Reference proteome</keyword>